<feature type="domain" description="EXS" evidence="7">
    <location>
        <begin position="201"/>
        <end position="477"/>
    </location>
</feature>
<dbReference type="Proteomes" id="UP000053611">
    <property type="component" value="Unassembled WGS sequence"/>
</dbReference>
<feature type="transmembrane region" description="Helical" evidence="6">
    <location>
        <begin position="87"/>
        <end position="105"/>
    </location>
</feature>
<keyword evidence="9" id="KW-1185">Reference proteome</keyword>
<reference evidence="8 9" key="1">
    <citation type="submission" date="2015-03" db="EMBL/GenBank/DDBJ databases">
        <title>Genomics and transcriptomics of the oil-accumulating basidiomycete yeast T. oleaginosus allow insights into substrate utilization and the diverse evolutionary trajectories of mating systems in fungi.</title>
        <authorList>
            <consortium name="DOE Joint Genome Institute"/>
            <person name="Kourist R."/>
            <person name="Kracht O."/>
            <person name="Bracharz F."/>
            <person name="Lipzen A."/>
            <person name="Nolan M."/>
            <person name="Ohm R."/>
            <person name="Grigoriev I."/>
            <person name="Sun S."/>
            <person name="Heitman J."/>
            <person name="Bruck T."/>
            <person name="Nowrousian M."/>
        </authorList>
    </citation>
    <scope>NUCLEOTIDE SEQUENCE [LARGE SCALE GENOMIC DNA]</scope>
    <source>
        <strain evidence="8 9">IBC0246</strain>
    </source>
</reference>
<dbReference type="STRING" id="879819.A0A0J0XIK3"/>
<evidence type="ECO:0000259" key="7">
    <source>
        <dbReference type="PROSITE" id="PS51380"/>
    </source>
</evidence>
<organism evidence="8 9">
    <name type="scientific">Cutaneotrichosporon oleaginosum</name>
    <dbReference type="NCBI Taxonomy" id="879819"/>
    <lineage>
        <taxon>Eukaryota</taxon>
        <taxon>Fungi</taxon>
        <taxon>Dikarya</taxon>
        <taxon>Basidiomycota</taxon>
        <taxon>Agaricomycotina</taxon>
        <taxon>Tremellomycetes</taxon>
        <taxon>Trichosporonales</taxon>
        <taxon>Trichosporonaceae</taxon>
        <taxon>Cutaneotrichosporon</taxon>
    </lineage>
</organism>
<gene>
    <name evidence="8" type="ORF">CC85DRAFT_276918</name>
</gene>
<evidence type="ECO:0000256" key="2">
    <source>
        <dbReference type="ARBA" id="ARBA00022692"/>
    </source>
</evidence>
<sequence length="481" mass="54462">MDVDTPPGDLPIPLPEFSASFPLPFRVLFLVGLAILLWAVNLNVLSLLGLDVSWALDIRDGDDTYTEVPRQPSLVPSQYLYGPVYKLFLGYTAWCVAGYAAFRVICGDDTEAMERWRGLVGVICLLPLVVSLTPLRGVGYRERRALRRALARCINPPIRDPIFFCDVILADILTSFAKVIGDLFVSANQIVFGGISHGRQVPHGATKWLVLGMVCLPYVIRFRQCMIEFYHSGWKSTRPLANACKYASAFPVIFLSALQKNVVTEVAAAKGMSAAELSASGRWFGEHRLFRLWLLAVVVNSMFSFYWDVQKDWGLSLLEVDTWTLSRSEYAPTHVRSLSQPRGLWSRLTSPHQRSPLPTPGGFDSRSNSRSNSPTRRTAHWGLRPTLLLPDPAVYYLFAILDLVLRFTWSLELSSHLHVISDIESGVFMLEALELVRRWMWVFIRIEWEAVRMGEMTRFRAPGHVERTAVLWDDKDAQRDD</sequence>
<dbReference type="GO" id="GO:0016020">
    <property type="term" value="C:membrane"/>
    <property type="evidence" value="ECO:0007669"/>
    <property type="project" value="UniProtKB-SubCell"/>
</dbReference>
<proteinExistence type="predicted"/>
<feature type="transmembrane region" description="Helical" evidence="6">
    <location>
        <begin position="117"/>
        <end position="138"/>
    </location>
</feature>
<dbReference type="PANTHER" id="PTHR10783:SF46">
    <property type="entry name" value="PROTEIN ERD1 HOMOLOG 2"/>
    <property type="match status" value="1"/>
</dbReference>
<keyword evidence="2 6" id="KW-0812">Transmembrane</keyword>
<feature type="transmembrane region" description="Helical" evidence="6">
    <location>
        <begin position="289"/>
        <end position="307"/>
    </location>
</feature>
<dbReference type="GO" id="GO:0005737">
    <property type="term" value="C:cytoplasm"/>
    <property type="evidence" value="ECO:0007669"/>
    <property type="project" value="TreeGrafter"/>
</dbReference>
<keyword evidence="3 6" id="KW-1133">Transmembrane helix</keyword>
<feature type="region of interest" description="Disordered" evidence="5">
    <location>
        <begin position="342"/>
        <end position="377"/>
    </location>
</feature>
<comment type="subcellular location">
    <subcellularLocation>
        <location evidence="1">Membrane</location>
        <topology evidence="1">Multi-pass membrane protein</topology>
    </subcellularLocation>
</comment>
<dbReference type="PANTHER" id="PTHR10783">
    <property type="entry name" value="XENOTROPIC AND POLYTROPIC RETROVIRUS RECEPTOR 1-RELATED"/>
    <property type="match status" value="1"/>
</dbReference>
<feature type="transmembrane region" description="Helical" evidence="6">
    <location>
        <begin position="27"/>
        <end position="50"/>
    </location>
</feature>
<accession>A0A0J0XIK3</accession>
<name>A0A0J0XIK3_9TREE</name>
<dbReference type="RefSeq" id="XP_018277394.1">
    <property type="nucleotide sequence ID" value="XM_018421463.1"/>
</dbReference>
<evidence type="ECO:0000256" key="5">
    <source>
        <dbReference type="SAM" id="MobiDB-lite"/>
    </source>
</evidence>
<evidence type="ECO:0000256" key="1">
    <source>
        <dbReference type="ARBA" id="ARBA00004141"/>
    </source>
</evidence>
<feature type="compositionally biased region" description="Low complexity" evidence="5">
    <location>
        <begin position="365"/>
        <end position="376"/>
    </location>
</feature>
<dbReference type="PROSITE" id="PS51380">
    <property type="entry name" value="EXS"/>
    <property type="match status" value="1"/>
</dbReference>
<evidence type="ECO:0000313" key="8">
    <source>
        <dbReference type="EMBL" id="KLT40903.1"/>
    </source>
</evidence>
<keyword evidence="4 6" id="KW-0472">Membrane</keyword>
<dbReference type="GeneID" id="28982066"/>
<protein>
    <submittedName>
        <fullName evidence="8">EXS-domain-containing protein</fullName>
    </submittedName>
</protein>
<dbReference type="EMBL" id="KQ087226">
    <property type="protein sequence ID" value="KLT40903.1"/>
    <property type="molecule type" value="Genomic_DNA"/>
</dbReference>
<dbReference type="Pfam" id="PF03124">
    <property type="entry name" value="EXS"/>
    <property type="match status" value="1"/>
</dbReference>
<evidence type="ECO:0000313" key="9">
    <source>
        <dbReference type="Proteomes" id="UP000053611"/>
    </source>
</evidence>
<dbReference type="AlphaFoldDB" id="A0A0J0XIK3"/>
<evidence type="ECO:0000256" key="3">
    <source>
        <dbReference type="ARBA" id="ARBA00022989"/>
    </source>
</evidence>
<evidence type="ECO:0000256" key="4">
    <source>
        <dbReference type="ARBA" id="ARBA00023136"/>
    </source>
</evidence>
<dbReference type="OrthoDB" id="2159384at2759"/>
<dbReference type="InterPro" id="IPR004342">
    <property type="entry name" value="EXS_C"/>
</dbReference>
<evidence type="ECO:0000256" key="6">
    <source>
        <dbReference type="SAM" id="Phobius"/>
    </source>
</evidence>